<evidence type="ECO:0000313" key="2">
    <source>
        <dbReference type="EMBL" id="GLK89380.1"/>
    </source>
</evidence>
<dbReference type="Proteomes" id="UP001143328">
    <property type="component" value="Unassembled WGS sequence"/>
</dbReference>
<feature type="transmembrane region" description="Helical" evidence="1">
    <location>
        <begin position="102"/>
        <end position="123"/>
    </location>
</feature>
<accession>A0A9W6NG17</accession>
<protein>
    <submittedName>
        <fullName evidence="2">Uncharacterized protein</fullName>
    </submittedName>
</protein>
<keyword evidence="1" id="KW-0472">Membrane</keyword>
<organism evidence="2 3">
    <name type="scientific">Pseudomonas turukhanskensis</name>
    <dbReference type="NCBI Taxonomy" id="1806536"/>
    <lineage>
        <taxon>Bacteria</taxon>
        <taxon>Pseudomonadati</taxon>
        <taxon>Pseudomonadota</taxon>
        <taxon>Gammaproteobacteria</taxon>
        <taxon>Pseudomonadales</taxon>
        <taxon>Pseudomonadaceae</taxon>
        <taxon>Pseudomonas</taxon>
    </lineage>
</organism>
<reference evidence="2" key="2">
    <citation type="submission" date="2023-01" db="EMBL/GenBank/DDBJ databases">
        <authorList>
            <person name="Sun Q."/>
            <person name="Evtushenko L."/>
        </authorList>
    </citation>
    <scope>NUCLEOTIDE SEQUENCE</scope>
    <source>
        <strain evidence="2">VKM B-2935</strain>
    </source>
</reference>
<evidence type="ECO:0000256" key="1">
    <source>
        <dbReference type="SAM" id="Phobius"/>
    </source>
</evidence>
<name>A0A9W6NG17_9PSED</name>
<dbReference type="EMBL" id="BSFN01000006">
    <property type="protein sequence ID" value="GLK89380.1"/>
    <property type="molecule type" value="Genomic_DNA"/>
</dbReference>
<evidence type="ECO:0000313" key="3">
    <source>
        <dbReference type="Proteomes" id="UP001143328"/>
    </source>
</evidence>
<proteinExistence type="predicted"/>
<feature type="transmembrane region" description="Helical" evidence="1">
    <location>
        <begin position="9"/>
        <end position="32"/>
    </location>
</feature>
<feature type="transmembrane region" description="Helical" evidence="1">
    <location>
        <begin position="64"/>
        <end position="81"/>
    </location>
</feature>
<keyword evidence="3" id="KW-1185">Reference proteome</keyword>
<dbReference type="AlphaFoldDB" id="A0A9W6NG17"/>
<gene>
    <name evidence="2" type="ORF">GCM10017655_24420</name>
</gene>
<keyword evidence="1" id="KW-1133">Transmembrane helix</keyword>
<reference evidence="2" key="1">
    <citation type="journal article" date="2014" name="Int. J. Syst. Evol. Microbiol.">
        <title>Complete genome sequence of Corynebacterium casei LMG S-19264T (=DSM 44701T), isolated from a smear-ripened cheese.</title>
        <authorList>
            <consortium name="US DOE Joint Genome Institute (JGI-PGF)"/>
            <person name="Walter F."/>
            <person name="Albersmeier A."/>
            <person name="Kalinowski J."/>
            <person name="Ruckert C."/>
        </authorList>
    </citation>
    <scope>NUCLEOTIDE SEQUENCE</scope>
    <source>
        <strain evidence="2">VKM B-2935</strain>
    </source>
</reference>
<keyword evidence="1" id="KW-0812">Transmembrane</keyword>
<dbReference type="RefSeq" id="WP_271195578.1">
    <property type="nucleotide sequence ID" value="NZ_BSFN01000006.1"/>
</dbReference>
<sequence length="128" mass="13856">MSLSVVDKVFLVVGIIDFVGLLVWIGTCLLLAHTKLDLMLEHLKNCSAVMARTPLKHGGPLGKILLIGGISGLVTFPSFYLKRGELSADDLNNFPASLKHTLAILQWCGISLVLIMCVMWAAIQLGII</sequence>
<comment type="caution">
    <text evidence="2">The sequence shown here is derived from an EMBL/GenBank/DDBJ whole genome shotgun (WGS) entry which is preliminary data.</text>
</comment>